<dbReference type="EMBL" id="CCSF01000001">
    <property type="protein sequence ID" value="CDZ95462.1"/>
    <property type="molecule type" value="Genomic_DNA"/>
</dbReference>
<evidence type="ECO:0000313" key="2">
    <source>
        <dbReference type="EMBL" id="CDZ95462.1"/>
    </source>
</evidence>
<dbReference type="RefSeq" id="WP_037025283.1">
    <property type="nucleotide sequence ID" value="NZ_CCSF01000001.1"/>
</dbReference>
<keyword evidence="1" id="KW-0732">Signal</keyword>
<evidence type="ECO:0000256" key="1">
    <source>
        <dbReference type="SAM" id="SignalP"/>
    </source>
</evidence>
<reference evidence="2 3" key="1">
    <citation type="submission" date="2014-07" db="EMBL/GenBank/DDBJ databases">
        <authorList>
            <person name="Urmite Genomes Urmite Genomes"/>
        </authorList>
    </citation>
    <scope>NUCLEOTIDE SEQUENCE [LARGE SCALE GENOMIC DNA]</scope>
    <source>
        <strain evidence="2 3">20_BN</strain>
    </source>
</reference>
<keyword evidence="3" id="KW-1185">Reference proteome</keyword>
<name>A0A078LYR8_9PSED</name>
<proteinExistence type="predicted"/>
<accession>A0A078LYR8</accession>
<gene>
    <name evidence="2" type="ORF">BN1079_02797</name>
</gene>
<feature type="chain" id="PRO_5001741544" evidence="1">
    <location>
        <begin position="27"/>
        <end position="249"/>
    </location>
</feature>
<evidence type="ECO:0000313" key="3">
    <source>
        <dbReference type="Proteomes" id="UP000053902"/>
    </source>
</evidence>
<dbReference type="AlphaFoldDB" id="A0A078LYR8"/>
<dbReference type="HOGENOM" id="CLU_095680_0_0_6"/>
<feature type="signal peptide" evidence="1">
    <location>
        <begin position="1"/>
        <end position="26"/>
    </location>
</feature>
<sequence>MHPSKRIWLLALLIGWLPTLNNPAHAQNFAALESMQVYASRATSSLLLYRGEGFQQAHLKRLEGDLSALNASLSSHPGTNNELRELHQVLQDTLREGAGFGYEEDDVPWGWTLQMSKALRDFLSAVRSQQGTDIQAELPAKVEYLAVQYLSRAYVGSFETAREQPDTYLGQDERRLVPAIDAQINSLDSSTNPAAVAKLKTRWGFLKRALEDMNSGNNSFNTASGRPFAPIMVDLHARNLSNQWMDLEP</sequence>
<protein>
    <submittedName>
        <fullName evidence="2">Uncharacterized protein</fullName>
    </submittedName>
</protein>
<dbReference type="OrthoDB" id="6833907at2"/>
<dbReference type="Proteomes" id="UP000053902">
    <property type="component" value="Unassembled WGS sequence"/>
</dbReference>
<organism evidence="2 3">
    <name type="scientific">Pseudomonas saudiphocaensis</name>
    <dbReference type="NCBI Taxonomy" id="1499686"/>
    <lineage>
        <taxon>Bacteria</taxon>
        <taxon>Pseudomonadati</taxon>
        <taxon>Pseudomonadota</taxon>
        <taxon>Gammaproteobacteria</taxon>
        <taxon>Pseudomonadales</taxon>
        <taxon>Pseudomonadaceae</taxon>
        <taxon>Pseudomonas</taxon>
    </lineage>
</organism>